<dbReference type="EMBL" id="RXMA01000041">
    <property type="protein sequence ID" value="RTR14171.1"/>
    <property type="molecule type" value="Genomic_DNA"/>
</dbReference>
<dbReference type="PANTHER" id="PTHR12526:SF640">
    <property type="entry name" value="COLANIC ACID BIOSYNTHESIS GLYCOSYLTRANSFERASE WCAL-RELATED"/>
    <property type="match status" value="1"/>
</dbReference>
<reference evidence="5 6" key="1">
    <citation type="submission" date="2018-12" db="EMBL/GenBank/DDBJ databases">
        <authorList>
            <person name="Yang Y."/>
        </authorList>
    </citation>
    <scope>NUCLEOTIDE SEQUENCE [LARGE SCALE GENOMIC DNA]</scope>
    <source>
        <strain evidence="5 6">L-25-5w-1</strain>
    </source>
</reference>
<evidence type="ECO:0000256" key="2">
    <source>
        <dbReference type="ARBA" id="ARBA00022676"/>
    </source>
</evidence>
<gene>
    <name evidence="5" type="ORF">EJ903_24105</name>
</gene>
<evidence type="ECO:0000313" key="6">
    <source>
        <dbReference type="Proteomes" id="UP000277007"/>
    </source>
</evidence>
<protein>
    <submittedName>
        <fullName evidence="5">Glycosyltransferase family 1 protein</fullName>
    </submittedName>
</protein>
<keyword evidence="6" id="KW-1185">Reference proteome</keyword>
<dbReference type="OrthoDB" id="7856752at2"/>
<comment type="caution">
    <text evidence="5">The sequence shown here is derived from an EMBL/GenBank/DDBJ whole genome shotgun (WGS) entry which is preliminary data.</text>
</comment>
<keyword evidence="2" id="KW-0328">Glycosyltransferase</keyword>
<evidence type="ECO:0000256" key="3">
    <source>
        <dbReference type="ARBA" id="ARBA00022679"/>
    </source>
</evidence>
<evidence type="ECO:0000256" key="1">
    <source>
        <dbReference type="ARBA" id="ARBA00009481"/>
    </source>
</evidence>
<proteinExistence type="inferred from homology"/>
<dbReference type="CDD" id="cd03801">
    <property type="entry name" value="GT4_PimA-like"/>
    <property type="match status" value="1"/>
</dbReference>
<evidence type="ECO:0000259" key="4">
    <source>
        <dbReference type="Pfam" id="PF00534"/>
    </source>
</evidence>
<dbReference type="AlphaFoldDB" id="A0A431VAH9"/>
<dbReference type="PANTHER" id="PTHR12526">
    <property type="entry name" value="GLYCOSYLTRANSFERASE"/>
    <property type="match status" value="1"/>
</dbReference>
<accession>A0A431VAH9</accession>
<feature type="domain" description="Glycosyl transferase family 1" evidence="4">
    <location>
        <begin position="209"/>
        <end position="360"/>
    </location>
</feature>
<dbReference type="RefSeq" id="WP_126620294.1">
    <property type="nucleotide sequence ID" value="NZ_JBHUCY010000076.1"/>
</dbReference>
<dbReference type="SUPFAM" id="SSF53756">
    <property type="entry name" value="UDP-Glycosyltransferase/glycogen phosphorylase"/>
    <property type="match status" value="1"/>
</dbReference>
<evidence type="ECO:0000313" key="5">
    <source>
        <dbReference type="EMBL" id="RTR14171.1"/>
    </source>
</evidence>
<dbReference type="Proteomes" id="UP000277007">
    <property type="component" value="Unassembled WGS sequence"/>
</dbReference>
<dbReference type="Pfam" id="PF00534">
    <property type="entry name" value="Glycos_transf_1"/>
    <property type="match status" value="1"/>
</dbReference>
<sequence>MTVNIAAFSLHRYEHFVGHLAQAGALARFYYAHRLSTDHRRLGIAADQAVNVFLPAYLAGAHMRYAPPTDTGTCYDFHSALWQAMVLRRWRPAAVLQTVIGYRVEKLMARAKRDSAAVLAHAVTPYWGRQLDLEREEWCRLGLDDRGRRWTMTPEQRRQYELADYFMVDSRFSRDTLTDAGIAAGRIFIVPPAAHVPPSPLVPAEQPADGVFRVLVVGRLDPVKGHRYLLEAWRRSALPAAELIFVGGATAATPAILAGYDGLYRHIPQSPFADVAALMRRASVVVLPTVCDGWGQVTVEALACGVPVIVTANAGSADCVKDGVNGFVVPARDPDALAQALETLHRDPDLRAVMAAEARKSAAEVGGWDAYAARLLNIYAAVAPERGGKRETAPESVT</sequence>
<organism evidence="5 6">
    <name type="scientific">Azospirillum griseum</name>
    <dbReference type="NCBI Taxonomy" id="2496639"/>
    <lineage>
        <taxon>Bacteria</taxon>
        <taxon>Pseudomonadati</taxon>
        <taxon>Pseudomonadota</taxon>
        <taxon>Alphaproteobacteria</taxon>
        <taxon>Rhodospirillales</taxon>
        <taxon>Azospirillaceae</taxon>
        <taxon>Azospirillum</taxon>
    </lineage>
</organism>
<dbReference type="GO" id="GO:0016757">
    <property type="term" value="F:glycosyltransferase activity"/>
    <property type="evidence" value="ECO:0007669"/>
    <property type="project" value="UniProtKB-KW"/>
</dbReference>
<name>A0A431VAH9_9PROT</name>
<keyword evidence="3 5" id="KW-0808">Transferase</keyword>
<dbReference type="Gene3D" id="3.40.50.2000">
    <property type="entry name" value="Glycogen Phosphorylase B"/>
    <property type="match status" value="2"/>
</dbReference>
<dbReference type="InterPro" id="IPR001296">
    <property type="entry name" value="Glyco_trans_1"/>
</dbReference>
<comment type="similarity">
    <text evidence="1">Belongs to the glycosyltransferase group 1 family. Glycosyltransferase 4 subfamily.</text>
</comment>